<evidence type="ECO:0000313" key="2">
    <source>
        <dbReference type="EMBL" id="QQP93162.1"/>
    </source>
</evidence>
<geneLocation type="plasmid" evidence="2 3">
    <name>pTT6-1</name>
</geneLocation>
<dbReference type="InterPro" id="IPR025668">
    <property type="entry name" value="Tnp_DDE_dom"/>
</dbReference>
<name>A0ABX7BG35_9PROT</name>
<feature type="domain" description="Transposase DDE" evidence="1">
    <location>
        <begin position="13"/>
        <end position="330"/>
    </location>
</feature>
<dbReference type="NCBIfam" id="NF033539">
    <property type="entry name" value="transpos_IS1380"/>
    <property type="match status" value="1"/>
</dbReference>
<keyword evidence="2" id="KW-0614">Plasmid</keyword>
<dbReference type="Pfam" id="PF13701">
    <property type="entry name" value="DDE_Tnp_1_4"/>
    <property type="match status" value="1"/>
</dbReference>
<sequence length="331" mass="36929">MRQPGESSSARSEEYSPGTYNLFCDSFAQVPRRVVLDIDDTEDEVHGSQQLSLFHAKHDSHCLLPIHIYDGLTGKPVAVILRPGKTPSGAEVALVLRHVIRRLRRRWPRVEVVVRGDSHYGRHEAMSWCEANGVGYLLGLGTNAVLKARVSGLGEDAALARLDLMDKAAKVRHHAEFRYGAKSWSCERRVIARVEASAQGVDCRFVVTNLAGMPEALYERGYCQRGSAENLIKDHKRHLASDRTSCTAATANQFRLLVHTAAYWLLHTLRGLAPKTSFWHKAQFDILRAHLIKVAGRVRETAARVEVALPSNFAHPDSLRRLSGRIARLPP</sequence>
<dbReference type="RefSeq" id="WP_201082576.1">
    <property type="nucleotide sequence ID" value="NZ_CP067421.1"/>
</dbReference>
<dbReference type="InterPro" id="IPR012337">
    <property type="entry name" value="RNaseH-like_sf"/>
</dbReference>
<dbReference type="InterPro" id="IPR047960">
    <property type="entry name" value="Transpos_IS1380"/>
</dbReference>
<organism evidence="2 3">
    <name type="scientific">Skermanella cutis</name>
    <dbReference type="NCBI Taxonomy" id="2775420"/>
    <lineage>
        <taxon>Bacteria</taxon>
        <taxon>Pseudomonadati</taxon>
        <taxon>Pseudomonadota</taxon>
        <taxon>Alphaproteobacteria</taxon>
        <taxon>Rhodospirillales</taxon>
        <taxon>Azospirillaceae</taxon>
        <taxon>Skermanella</taxon>
    </lineage>
</organism>
<dbReference type="SUPFAM" id="SSF53098">
    <property type="entry name" value="Ribonuclease H-like"/>
    <property type="match status" value="1"/>
</dbReference>
<gene>
    <name evidence="2" type="ORF">IGS68_28910</name>
</gene>
<evidence type="ECO:0000259" key="1">
    <source>
        <dbReference type="Pfam" id="PF13701"/>
    </source>
</evidence>
<reference evidence="2" key="1">
    <citation type="submission" date="2021-02" db="EMBL/GenBank/DDBJ databases">
        <title>Skermanella TT6 skin isolate.</title>
        <authorList>
            <person name="Lee K."/>
            <person name="Ganzorig M."/>
        </authorList>
    </citation>
    <scope>NUCLEOTIDE SEQUENCE</scope>
    <source>
        <strain evidence="2">TT6</strain>
    </source>
</reference>
<proteinExistence type="predicted"/>
<protein>
    <submittedName>
        <fullName evidence="2">IS1380 family transposase</fullName>
    </submittedName>
</protein>
<evidence type="ECO:0000313" key="3">
    <source>
        <dbReference type="Proteomes" id="UP000595197"/>
    </source>
</evidence>
<dbReference type="EMBL" id="CP067421">
    <property type="protein sequence ID" value="QQP93162.1"/>
    <property type="molecule type" value="Genomic_DNA"/>
</dbReference>
<accession>A0ABX7BG35</accession>
<keyword evidence="3" id="KW-1185">Reference proteome</keyword>
<dbReference type="Proteomes" id="UP000595197">
    <property type="component" value="Plasmid pTT6-1"/>
</dbReference>